<reference evidence="2 3" key="1">
    <citation type="journal article" date="2020" name="Cell">
        <title>Large-Scale Comparative Analyses of Tick Genomes Elucidate Their Genetic Diversity and Vector Capacities.</title>
        <authorList>
            <consortium name="Tick Genome and Microbiome Consortium (TIGMIC)"/>
            <person name="Jia N."/>
            <person name="Wang J."/>
            <person name="Shi W."/>
            <person name="Du L."/>
            <person name="Sun Y."/>
            <person name="Zhan W."/>
            <person name="Jiang J.F."/>
            <person name="Wang Q."/>
            <person name="Zhang B."/>
            <person name="Ji P."/>
            <person name="Bell-Sakyi L."/>
            <person name="Cui X.M."/>
            <person name="Yuan T.T."/>
            <person name="Jiang B.G."/>
            <person name="Yang W.F."/>
            <person name="Lam T.T."/>
            <person name="Chang Q.C."/>
            <person name="Ding S.J."/>
            <person name="Wang X.J."/>
            <person name="Zhu J.G."/>
            <person name="Ruan X.D."/>
            <person name="Zhao L."/>
            <person name="Wei J.T."/>
            <person name="Ye R.Z."/>
            <person name="Que T.C."/>
            <person name="Du C.H."/>
            <person name="Zhou Y.H."/>
            <person name="Cheng J.X."/>
            <person name="Dai P.F."/>
            <person name="Guo W.B."/>
            <person name="Han X.H."/>
            <person name="Huang E.J."/>
            <person name="Li L.F."/>
            <person name="Wei W."/>
            <person name="Gao Y.C."/>
            <person name="Liu J.Z."/>
            <person name="Shao H.Z."/>
            <person name="Wang X."/>
            <person name="Wang C.C."/>
            <person name="Yang T.C."/>
            <person name="Huo Q.B."/>
            <person name="Li W."/>
            <person name="Chen H.Y."/>
            <person name="Chen S.E."/>
            <person name="Zhou L.G."/>
            <person name="Ni X.B."/>
            <person name="Tian J.H."/>
            <person name="Sheng Y."/>
            <person name="Liu T."/>
            <person name="Pan Y.S."/>
            <person name="Xia L.Y."/>
            <person name="Li J."/>
            <person name="Zhao F."/>
            <person name="Cao W.C."/>
        </authorList>
    </citation>
    <scope>NUCLEOTIDE SEQUENCE [LARGE SCALE GENOMIC DNA]</scope>
    <source>
        <strain evidence="2">HaeL-2018</strain>
    </source>
</reference>
<name>A0A9J6F6T6_HAELO</name>
<evidence type="ECO:0000313" key="3">
    <source>
        <dbReference type="Proteomes" id="UP000821853"/>
    </source>
</evidence>
<dbReference type="EMBL" id="JABSTR010000001">
    <property type="protein sequence ID" value="KAH9360230.1"/>
    <property type="molecule type" value="Genomic_DNA"/>
</dbReference>
<comment type="caution">
    <text evidence="2">The sequence shown here is derived from an EMBL/GenBank/DDBJ whole genome shotgun (WGS) entry which is preliminary data.</text>
</comment>
<accession>A0A9J6F6T6</accession>
<proteinExistence type="predicted"/>
<dbReference type="AlphaFoldDB" id="A0A9J6F6T6"/>
<keyword evidence="1" id="KW-0175">Coiled coil</keyword>
<dbReference type="OMA" id="QCCHATS"/>
<sequence length="271" mass="29126">MRLAQLVSAELGDGVQMGLLKSPELAQKMTMNADLSMIECTGTVCVATAHICGIPGTARPPADPNVSRGFVRKDGRALHAAAPPGRDPASHYILFQVPARSETVPALPRAMPPLQCCHATSYCRGPSRCSRCGGAGHESASCSAAAAHCTNCGGKHAVDNPRCPRWQQERQVATAILQSTEEELRLAVRAKIRAEEAAKQPMIAPASNRQKRSYADAAKQHRILKQKSMNAEKQGTQPQCPPLMQAKAWLQRTGVEPLNCATGATQRCRLF</sequence>
<organism evidence="2 3">
    <name type="scientific">Haemaphysalis longicornis</name>
    <name type="common">Bush tick</name>
    <dbReference type="NCBI Taxonomy" id="44386"/>
    <lineage>
        <taxon>Eukaryota</taxon>
        <taxon>Metazoa</taxon>
        <taxon>Ecdysozoa</taxon>
        <taxon>Arthropoda</taxon>
        <taxon>Chelicerata</taxon>
        <taxon>Arachnida</taxon>
        <taxon>Acari</taxon>
        <taxon>Parasitiformes</taxon>
        <taxon>Ixodida</taxon>
        <taxon>Ixodoidea</taxon>
        <taxon>Ixodidae</taxon>
        <taxon>Haemaphysalinae</taxon>
        <taxon>Haemaphysalis</taxon>
    </lineage>
</organism>
<feature type="coiled-coil region" evidence="1">
    <location>
        <begin position="177"/>
        <end position="234"/>
    </location>
</feature>
<protein>
    <recommendedName>
        <fullName evidence="4">CCHC-type domain-containing protein</fullName>
    </recommendedName>
</protein>
<evidence type="ECO:0008006" key="4">
    <source>
        <dbReference type="Google" id="ProtNLM"/>
    </source>
</evidence>
<dbReference type="VEuPathDB" id="VectorBase:HLOH_055676"/>
<evidence type="ECO:0000256" key="1">
    <source>
        <dbReference type="SAM" id="Coils"/>
    </source>
</evidence>
<dbReference type="Proteomes" id="UP000821853">
    <property type="component" value="Chromosome 1"/>
</dbReference>
<evidence type="ECO:0000313" key="2">
    <source>
        <dbReference type="EMBL" id="KAH9360230.1"/>
    </source>
</evidence>
<keyword evidence="3" id="KW-1185">Reference proteome</keyword>
<gene>
    <name evidence="2" type="ORF">HPB48_001605</name>
</gene>